<keyword evidence="1" id="KW-0472">Membrane</keyword>
<feature type="transmembrane region" description="Helical" evidence="1">
    <location>
        <begin position="213"/>
        <end position="234"/>
    </location>
</feature>
<evidence type="ECO:0000313" key="2">
    <source>
        <dbReference type="EMBL" id="GJE89328.1"/>
    </source>
</evidence>
<dbReference type="Proteomes" id="UP000703269">
    <property type="component" value="Unassembled WGS sequence"/>
</dbReference>
<dbReference type="Gene3D" id="2.60.120.260">
    <property type="entry name" value="Galactose-binding domain-like"/>
    <property type="match status" value="1"/>
</dbReference>
<organism evidence="2 3">
    <name type="scientific">Phanerochaete sordida</name>
    <dbReference type="NCBI Taxonomy" id="48140"/>
    <lineage>
        <taxon>Eukaryota</taxon>
        <taxon>Fungi</taxon>
        <taxon>Dikarya</taxon>
        <taxon>Basidiomycota</taxon>
        <taxon>Agaricomycotina</taxon>
        <taxon>Agaricomycetes</taxon>
        <taxon>Polyporales</taxon>
        <taxon>Phanerochaetaceae</taxon>
        <taxon>Phanerochaete</taxon>
    </lineage>
</organism>
<accession>A0A9P3G528</accession>
<evidence type="ECO:0000313" key="3">
    <source>
        <dbReference type="Proteomes" id="UP000703269"/>
    </source>
</evidence>
<comment type="caution">
    <text evidence="2">The sequence shown here is derived from an EMBL/GenBank/DDBJ whole genome shotgun (WGS) entry which is preliminary data.</text>
</comment>
<name>A0A9P3G528_9APHY</name>
<protein>
    <submittedName>
        <fullName evidence="2">Uncharacterized protein</fullName>
    </submittedName>
</protein>
<keyword evidence="1" id="KW-0812">Transmembrane</keyword>
<dbReference type="EMBL" id="BPQB01000012">
    <property type="protein sequence ID" value="GJE89328.1"/>
    <property type="molecule type" value="Genomic_DNA"/>
</dbReference>
<dbReference type="AlphaFoldDB" id="A0A9P3G528"/>
<evidence type="ECO:0000256" key="1">
    <source>
        <dbReference type="SAM" id="Phobius"/>
    </source>
</evidence>
<reference evidence="2 3" key="1">
    <citation type="submission" date="2021-08" db="EMBL/GenBank/DDBJ databases">
        <title>Draft Genome Sequence of Phanerochaete sordida strain YK-624.</title>
        <authorList>
            <person name="Mori T."/>
            <person name="Dohra H."/>
            <person name="Suzuki T."/>
            <person name="Kawagishi H."/>
            <person name="Hirai H."/>
        </authorList>
    </citation>
    <scope>NUCLEOTIDE SEQUENCE [LARGE SCALE GENOMIC DNA]</scope>
    <source>
        <strain evidence="2 3">YK-624</strain>
    </source>
</reference>
<gene>
    <name evidence="2" type="ORF">PsYK624_054270</name>
</gene>
<dbReference type="OrthoDB" id="3245657at2759"/>
<keyword evidence="3" id="KW-1185">Reference proteome</keyword>
<sequence length="352" mass="37597">MGQHFISTYGALVNITVDDQGVDPTTGNFISRTSGMSLGQNCNASCDARPDASQAFNGTWLDTTFDPSRNDGHNIPQNATFSFTGSAVYVYGIQSQSVEVPLSDADIFFYVDGTSKGNYAFSATGPQNAYTYDQPLFYTDNLNESHHTLVIQNGRIGGGLSLMLLDSIVYTRDDVSEIVPSTTSGISATAPSLAATSITSAPMHGLTGSARTAVIATAIVVPTLAALALVALVFHIHRRRRPVRPASQDEAHPAKPWNQHTPVPFSIVAHVMSPPTAHTIAKVHPSSNQETSSMSITSASGSTSVDGYAKYEVRRYAAGYLDEKLDNSVEVAPPRYDSVFGVGRLQLPALKH</sequence>
<proteinExistence type="predicted"/>
<keyword evidence="1" id="KW-1133">Transmembrane helix</keyword>